<evidence type="ECO:0000313" key="3">
    <source>
        <dbReference type="Proteomes" id="UP000516260"/>
    </source>
</evidence>
<proteinExistence type="predicted"/>
<comment type="caution">
    <text evidence="2">The sequence shown here is derived from an EMBL/GenBank/DDBJ whole genome shotgun (WGS) entry which is preliminary data.</text>
</comment>
<reference evidence="2 3" key="1">
    <citation type="submission" date="2019-04" db="EMBL/GenBank/DDBJ databases">
        <title>The sequence and de novo assembly of Takifugu bimaculatus genome using PacBio and Hi-C technologies.</title>
        <authorList>
            <person name="Xu P."/>
            <person name="Liu B."/>
            <person name="Zhou Z."/>
        </authorList>
    </citation>
    <scope>NUCLEOTIDE SEQUENCE [LARGE SCALE GENOMIC DNA]</scope>
    <source>
        <strain evidence="2">TB-2018</strain>
        <tissue evidence="2">Muscle</tissue>
    </source>
</reference>
<organism evidence="2 3">
    <name type="scientific">Takifugu bimaculatus</name>
    <dbReference type="NCBI Taxonomy" id="433685"/>
    <lineage>
        <taxon>Eukaryota</taxon>
        <taxon>Metazoa</taxon>
        <taxon>Chordata</taxon>
        <taxon>Craniata</taxon>
        <taxon>Vertebrata</taxon>
        <taxon>Euteleostomi</taxon>
        <taxon>Actinopterygii</taxon>
        <taxon>Neopterygii</taxon>
        <taxon>Teleostei</taxon>
        <taxon>Neoteleostei</taxon>
        <taxon>Acanthomorphata</taxon>
        <taxon>Eupercaria</taxon>
        <taxon>Tetraodontiformes</taxon>
        <taxon>Tetradontoidea</taxon>
        <taxon>Tetraodontidae</taxon>
        <taxon>Takifugu</taxon>
    </lineage>
</organism>
<evidence type="ECO:0000256" key="1">
    <source>
        <dbReference type="SAM" id="MobiDB-lite"/>
    </source>
</evidence>
<name>A0A4Z2BBE7_9TELE</name>
<dbReference type="AlphaFoldDB" id="A0A4Z2BBE7"/>
<dbReference type="EMBL" id="SWLE01000018">
    <property type="protein sequence ID" value="TNM88978.1"/>
    <property type="molecule type" value="Genomic_DNA"/>
</dbReference>
<feature type="compositionally biased region" description="Basic and acidic residues" evidence="1">
    <location>
        <begin position="127"/>
        <end position="140"/>
    </location>
</feature>
<sequence>MEHDRSVFVLRKVEVAAAKGLAQEIEPNVCAEICLRCLTPEDAPHNYCTLTQSLSLFVSSQQSPTLWLAARPVSPGSGGSVLRRGSRSSSPCSLSPSGGSRHPVTALKKWLTNPVRKANPDAAGEAGKVEGEGRGSERSHLPPPLPLLSHGEMQPGPLESPHYDAILPSGETSRRSSVSINALQREEACSPPDDSVSQWSATVDSEEERSIALEKSL</sequence>
<feature type="compositionally biased region" description="Basic and acidic residues" evidence="1">
    <location>
        <begin position="208"/>
        <end position="217"/>
    </location>
</feature>
<protein>
    <submittedName>
        <fullName evidence="2">Uncharacterized protein</fullName>
    </submittedName>
</protein>
<keyword evidence="3" id="KW-1185">Reference proteome</keyword>
<dbReference type="Proteomes" id="UP000516260">
    <property type="component" value="Chromosome 5"/>
</dbReference>
<feature type="compositionally biased region" description="Low complexity" evidence="1">
    <location>
        <begin position="77"/>
        <end position="101"/>
    </location>
</feature>
<feature type="region of interest" description="Disordered" evidence="1">
    <location>
        <begin position="77"/>
        <end position="217"/>
    </location>
</feature>
<gene>
    <name evidence="2" type="ORF">fugu_005232</name>
</gene>
<evidence type="ECO:0000313" key="2">
    <source>
        <dbReference type="EMBL" id="TNM88978.1"/>
    </source>
</evidence>
<accession>A0A4Z2BBE7</accession>